<feature type="compositionally biased region" description="Basic and acidic residues" evidence="2">
    <location>
        <begin position="109"/>
        <end position="136"/>
    </location>
</feature>
<evidence type="ECO:0000313" key="3">
    <source>
        <dbReference type="EMBL" id="CAH1106623.1"/>
    </source>
</evidence>
<dbReference type="InterPro" id="IPR008996">
    <property type="entry name" value="IL1/FGF"/>
</dbReference>
<evidence type="ECO:0000256" key="2">
    <source>
        <dbReference type="SAM" id="MobiDB-lite"/>
    </source>
</evidence>
<comment type="similarity">
    <text evidence="1">Belongs to the heparin-binding growth factors family.</text>
</comment>
<protein>
    <submittedName>
        <fullName evidence="3">Uncharacterized protein</fullName>
    </submittedName>
</protein>
<dbReference type="Pfam" id="PF00167">
    <property type="entry name" value="FGF"/>
    <property type="match status" value="1"/>
</dbReference>
<dbReference type="EMBL" id="OV651814">
    <property type="protein sequence ID" value="CAH1106623.1"/>
    <property type="molecule type" value="Genomic_DNA"/>
</dbReference>
<sequence length="235" mass="26573">MSQNERPFSNHVRLWCQGYNLTIRPTGEILGTDNDSDPDSLIDIRSGGDVGLVRLLGINSNLYVCFNHNGELYGELKLEQSISEQDDVENRKNTTTKQRNVDSIGGIQEDSKSMKKKDNNYGKIESRGSRSLKKSDNKKILTTASGISISRRRLLEAIVRAYAELAKIIKKELGIERKMVENKLKLGKERILASTDFVVVDEVADDYRNKGLSSVDLQDKFPGWFTIVWIDKSVF</sequence>
<organism evidence="3 4">
    <name type="scientific">Psylliodes chrysocephalus</name>
    <dbReference type="NCBI Taxonomy" id="3402493"/>
    <lineage>
        <taxon>Eukaryota</taxon>
        <taxon>Metazoa</taxon>
        <taxon>Ecdysozoa</taxon>
        <taxon>Arthropoda</taxon>
        <taxon>Hexapoda</taxon>
        <taxon>Insecta</taxon>
        <taxon>Pterygota</taxon>
        <taxon>Neoptera</taxon>
        <taxon>Endopterygota</taxon>
        <taxon>Coleoptera</taxon>
        <taxon>Polyphaga</taxon>
        <taxon>Cucujiformia</taxon>
        <taxon>Chrysomeloidea</taxon>
        <taxon>Chrysomelidae</taxon>
        <taxon>Galerucinae</taxon>
        <taxon>Alticini</taxon>
        <taxon>Psylliodes</taxon>
    </lineage>
</organism>
<name>A0A9P0GB08_9CUCU</name>
<dbReference type="GO" id="GO:0008083">
    <property type="term" value="F:growth factor activity"/>
    <property type="evidence" value="ECO:0007669"/>
    <property type="project" value="InterPro"/>
</dbReference>
<dbReference type="InterPro" id="IPR002209">
    <property type="entry name" value="Fibroblast_GF_fam"/>
</dbReference>
<dbReference type="OrthoDB" id="5987799at2759"/>
<reference evidence="3" key="1">
    <citation type="submission" date="2022-01" db="EMBL/GenBank/DDBJ databases">
        <authorList>
            <person name="King R."/>
        </authorList>
    </citation>
    <scope>NUCLEOTIDE SEQUENCE</scope>
</reference>
<gene>
    <name evidence="3" type="ORF">PSYICH_LOCUS7104</name>
</gene>
<dbReference type="Gene3D" id="2.80.10.50">
    <property type="match status" value="1"/>
</dbReference>
<proteinExistence type="inferred from homology"/>
<evidence type="ECO:0000313" key="4">
    <source>
        <dbReference type="Proteomes" id="UP001153636"/>
    </source>
</evidence>
<keyword evidence="4" id="KW-1185">Reference proteome</keyword>
<accession>A0A9P0GB08</accession>
<dbReference type="Proteomes" id="UP001153636">
    <property type="component" value="Chromosome 2"/>
</dbReference>
<dbReference type="SUPFAM" id="SSF50353">
    <property type="entry name" value="Cytokine"/>
    <property type="match status" value="1"/>
</dbReference>
<evidence type="ECO:0000256" key="1">
    <source>
        <dbReference type="ARBA" id="ARBA00007936"/>
    </source>
</evidence>
<dbReference type="PANTHER" id="PTHR11486">
    <property type="entry name" value="FIBROBLAST GROWTH FACTOR"/>
    <property type="match status" value="1"/>
</dbReference>
<feature type="region of interest" description="Disordered" evidence="2">
    <location>
        <begin position="85"/>
        <end position="136"/>
    </location>
</feature>
<dbReference type="AlphaFoldDB" id="A0A9P0GB08"/>